<evidence type="ECO:0000256" key="5">
    <source>
        <dbReference type="ARBA" id="ARBA00022618"/>
    </source>
</evidence>
<comment type="subcellular location">
    <subcellularLocation>
        <location evidence="2">Cytoplasm</location>
    </subcellularLocation>
</comment>
<dbReference type="Proteomes" id="UP000037043">
    <property type="component" value="Unassembled WGS sequence"/>
</dbReference>
<keyword evidence="10" id="KW-0131">Cell cycle</keyword>
<dbReference type="GO" id="GO:0051301">
    <property type="term" value="P:cell division"/>
    <property type="evidence" value="ECO:0007669"/>
    <property type="project" value="UniProtKB-KW"/>
</dbReference>
<dbReference type="Gene3D" id="1.10.443.10">
    <property type="entry name" value="Intergrase catalytic core"/>
    <property type="match status" value="1"/>
</dbReference>
<evidence type="ECO:0000256" key="6">
    <source>
        <dbReference type="ARBA" id="ARBA00022829"/>
    </source>
</evidence>
<dbReference type="GO" id="GO:0006310">
    <property type="term" value="P:DNA recombination"/>
    <property type="evidence" value="ECO:0007669"/>
    <property type="project" value="UniProtKB-KW"/>
</dbReference>
<dbReference type="STRING" id="36844.SAMN04488501_12426"/>
<evidence type="ECO:0000256" key="10">
    <source>
        <dbReference type="ARBA" id="ARBA00023306"/>
    </source>
</evidence>
<name>A0A0L6Z982_9CLOT</name>
<dbReference type="InterPro" id="IPR050090">
    <property type="entry name" value="Tyrosine_recombinase_XerCD"/>
</dbReference>
<dbReference type="PANTHER" id="PTHR30349:SF77">
    <property type="entry name" value="TYROSINE RECOMBINASE XERC"/>
    <property type="match status" value="1"/>
</dbReference>
<dbReference type="InterPro" id="IPR044068">
    <property type="entry name" value="CB"/>
</dbReference>
<dbReference type="CDD" id="cd00397">
    <property type="entry name" value="DNA_BRE_C"/>
    <property type="match status" value="1"/>
</dbReference>
<dbReference type="SUPFAM" id="SSF56349">
    <property type="entry name" value="DNA breaking-rejoining enzymes"/>
    <property type="match status" value="1"/>
</dbReference>
<evidence type="ECO:0000313" key="15">
    <source>
        <dbReference type="Proteomes" id="UP000037043"/>
    </source>
</evidence>
<evidence type="ECO:0000256" key="3">
    <source>
        <dbReference type="ARBA" id="ARBA00008857"/>
    </source>
</evidence>
<comment type="similarity">
    <text evidence="3">Belongs to the 'phage' integrase family.</text>
</comment>
<keyword evidence="6" id="KW-0159">Chromosome partition</keyword>
<accession>A0A0L6Z982</accession>
<dbReference type="PATRIC" id="fig|1121318.3.peg.2150"/>
<evidence type="ECO:0000256" key="8">
    <source>
        <dbReference type="ARBA" id="ARBA00023125"/>
    </source>
</evidence>
<evidence type="ECO:0000256" key="7">
    <source>
        <dbReference type="ARBA" id="ARBA00022908"/>
    </source>
</evidence>
<dbReference type="GO" id="GO:0007059">
    <property type="term" value="P:chromosome segregation"/>
    <property type="evidence" value="ECO:0007669"/>
    <property type="project" value="UniProtKB-KW"/>
</dbReference>
<organism evidence="14 15">
    <name type="scientific">Clostridium homopropionicum DSM 5847</name>
    <dbReference type="NCBI Taxonomy" id="1121318"/>
    <lineage>
        <taxon>Bacteria</taxon>
        <taxon>Bacillati</taxon>
        <taxon>Bacillota</taxon>
        <taxon>Clostridia</taxon>
        <taxon>Eubacteriales</taxon>
        <taxon>Clostridiaceae</taxon>
        <taxon>Clostridium</taxon>
    </lineage>
</organism>
<keyword evidence="7" id="KW-0229">DNA integration</keyword>
<keyword evidence="9" id="KW-0233">DNA recombination</keyword>
<evidence type="ECO:0000313" key="14">
    <source>
        <dbReference type="EMBL" id="KOA19525.1"/>
    </source>
</evidence>
<gene>
    <name evidence="14" type="primary">xerC_2</name>
    <name evidence="14" type="ORF">CLHOM_21360</name>
</gene>
<dbReference type="Pfam" id="PF00589">
    <property type="entry name" value="Phage_integrase"/>
    <property type="match status" value="1"/>
</dbReference>
<dbReference type="InterPro" id="IPR002104">
    <property type="entry name" value="Integrase_catalytic"/>
</dbReference>
<dbReference type="Pfam" id="PF13495">
    <property type="entry name" value="Phage_int_SAM_4"/>
    <property type="match status" value="1"/>
</dbReference>
<dbReference type="InterPro" id="IPR011010">
    <property type="entry name" value="DNA_brk_join_enz"/>
</dbReference>
<protein>
    <submittedName>
        <fullName evidence="14">Tyrosine recombinase XerC</fullName>
    </submittedName>
</protein>
<keyword evidence="4" id="KW-0963">Cytoplasm</keyword>
<dbReference type="GO" id="GO:0005737">
    <property type="term" value="C:cytoplasm"/>
    <property type="evidence" value="ECO:0007669"/>
    <property type="project" value="UniProtKB-SubCell"/>
</dbReference>
<dbReference type="InterPro" id="IPR013762">
    <property type="entry name" value="Integrase-like_cat_sf"/>
</dbReference>
<dbReference type="Gene3D" id="1.10.150.130">
    <property type="match status" value="1"/>
</dbReference>
<comment type="caution">
    <text evidence="14">The sequence shown here is derived from an EMBL/GenBank/DDBJ whole genome shotgun (WGS) entry which is preliminary data.</text>
</comment>
<evidence type="ECO:0000256" key="9">
    <source>
        <dbReference type="ARBA" id="ARBA00023172"/>
    </source>
</evidence>
<evidence type="ECO:0000259" key="12">
    <source>
        <dbReference type="PROSITE" id="PS51898"/>
    </source>
</evidence>
<evidence type="ECO:0000256" key="1">
    <source>
        <dbReference type="ARBA" id="ARBA00003283"/>
    </source>
</evidence>
<evidence type="ECO:0000256" key="11">
    <source>
        <dbReference type="PROSITE-ProRule" id="PRU01248"/>
    </source>
</evidence>
<evidence type="ECO:0000256" key="2">
    <source>
        <dbReference type="ARBA" id="ARBA00004496"/>
    </source>
</evidence>
<feature type="domain" description="Core-binding (CB)" evidence="13">
    <location>
        <begin position="48"/>
        <end position="130"/>
    </location>
</feature>
<keyword evidence="5" id="KW-0132">Cell division</keyword>
<dbReference type="GO" id="GO:0003677">
    <property type="term" value="F:DNA binding"/>
    <property type="evidence" value="ECO:0007669"/>
    <property type="project" value="UniProtKB-UniRule"/>
</dbReference>
<dbReference type="InterPro" id="IPR004107">
    <property type="entry name" value="Integrase_SAM-like_N"/>
</dbReference>
<dbReference type="NCBIfam" id="NF040815">
    <property type="entry name" value="recomb_XerA_Arch"/>
    <property type="match status" value="1"/>
</dbReference>
<feature type="domain" description="Tyr recombinase" evidence="12">
    <location>
        <begin position="151"/>
        <end position="324"/>
    </location>
</feature>
<reference evidence="15" key="1">
    <citation type="submission" date="2015-08" db="EMBL/GenBank/DDBJ databases">
        <title>Genome sequence of the strict anaerobe Clostridium homopropionicum LuHBu1 (DSM 5847T).</title>
        <authorList>
            <person name="Poehlein A."/>
            <person name="Beck M."/>
            <person name="Schiel-Bengelsdorf B."/>
            <person name="Bengelsdorf F.R."/>
            <person name="Daniel R."/>
            <person name="Duerre P."/>
        </authorList>
    </citation>
    <scope>NUCLEOTIDE SEQUENCE [LARGE SCALE GENOMIC DNA]</scope>
    <source>
        <strain evidence="15">DSM 5847</strain>
    </source>
</reference>
<dbReference type="AlphaFoldDB" id="A0A0L6Z982"/>
<evidence type="ECO:0000256" key="4">
    <source>
        <dbReference type="ARBA" id="ARBA00022490"/>
    </source>
</evidence>
<dbReference type="GO" id="GO:0015074">
    <property type="term" value="P:DNA integration"/>
    <property type="evidence" value="ECO:0007669"/>
    <property type="project" value="UniProtKB-KW"/>
</dbReference>
<evidence type="ECO:0000259" key="13">
    <source>
        <dbReference type="PROSITE" id="PS51900"/>
    </source>
</evidence>
<dbReference type="RefSeq" id="WP_052221669.1">
    <property type="nucleotide sequence ID" value="NZ_LHUR01000023.1"/>
</dbReference>
<sequence length="328" mass="38621">MERLIIEIEQEMINILNNMQMEKLHKVLVRKLQGLAFIDDGSNKKLDYEDVDYCNIFICAKRVEGCSEKSLKYYKSTIENMLKALNKPVKHITTEDLRLYLAEYYKSSNCSKVSIDNIRRILSTFFSWLEDENYVLKSPVRRIHKIRTGKIVKEIYTDEHLEIMRDNCQEIRDLAIIDLLNSTGIRVGELVRLNIEDINFNERECIVQGKGEKQRRVYFDAKTKIHLQNYLNSRIDDNKALFVSLLQPYNRLNVSGVEIRLRVLGRKLNINKLHPHKFRRTLATRAIDKGMPIEQVQHLLGHQKIDTTLQYAMVNQNNVKISHRRYIG</sequence>
<keyword evidence="15" id="KW-1185">Reference proteome</keyword>
<dbReference type="PANTHER" id="PTHR30349">
    <property type="entry name" value="PHAGE INTEGRASE-RELATED"/>
    <property type="match status" value="1"/>
</dbReference>
<dbReference type="PROSITE" id="PS51898">
    <property type="entry name" value="TYR_RECOMBINASE"/>
    <property type="match status" value="1"/>
</dbReference>
<dbReference type="EMBL" id="LHUR01000023">
    <property type="protein sequence ID" value="KOA19525.1"/>
    <property type="molecule type" value="Genomic_DNA"/>
</dbReference>
<comment type="function">
    <text evidence="1">Site-specific tyrosine recombinase, which acts by catalyzing the cutting and rejoining of the recombining DNA molecules.</text>
</comment>
<dbReference type="PROSITE" id="PS51900">
    <property type="entry name" value="CB"/>
    <property type="match status" value="1"/>
</dbReference>
<dbReference type="InterPro" id="IPR010998">
    <property type="entry name" value="Integrase_recombinase_N"/>
</dbReference>
<keyword evidence="8 11" id="KW-0238">DNA-binding</keyword>
<proteinExistence type="inferred from homology"/>